<dbReference type="AlphaFoldDB" id="A0AAU9IHG9"/>
<reference evidence="2" key="1">
    <citation type="submission" date="2021-09" db="EMBL/GenBank/DDBJ databases">
        <authorList>
            <consortium name="AG Swart"/>
            <person name="Singh M."/>
            <person name="Singh A."/>
            <person name="Seah K."/>
            <person name="Emmerich C."/>
        </authorList>
    </citation>
    <scope>NUCLEOTIDE SEQUENCE</scope>
    <source>
        <strain evidence="2">ATCC30299</strain>
    </source>
</reference>
<accession>A0AAU9IHG9</accession>
<evidence type="ECO:0000313" key="3">
    <source>
        <dbReference type="Proteomes" id="UP001162131"/>
    </source>
</evidence>
<dbReference type="Proteomes" id="UP001162131">
    <property type="component" value="Unassembled WGS sequence"/>
</dbReference>
<feature type="region of interest" description="Disordered" evidence="1">
    <location>
        <begin position="219"/>
        <end position="250"/>
    </location>
</feature>
<protein>
    <submittedName>
        <fullName evidence="2">Uncharacterized protein</fullName>
    </submittedName>
</protein>
<evidence type="ECO:0000256" key="1">
    <source>
        <dbReference type="SAM" id="MobiDB-lite"/>
    </source>
</evidence>
<comment type="caution">
    <text evidence="2">The sequence shown here is derived from an EMBL/GenBank/DDBJ whole genome shotgun (WGS) entry which is preliminary data.</text>
</comment>
<name>A0AAU9IHG9_9CILI</name>
<keyword evidence="3" id="KW-1185">Reference proteome</keyword>
<evidence type="ECO:0000313" key="2">
    <source>
        <dbReference type="EMBL" id="CAG9313533.1"/>
    </source>
</evidence>
<organism evidence="2 3">
    <name type="scientific">Blepharisma stoltei</name>
    <dbReference type="NCBI Taxonomy" id="1481888"/>
    <lineage>
        <taxon>Eukaryota</taxon>
        <taxon>Sar</taxon>
        <taxon>Alveolata</taxon>
        <taxon>Ciliophora</taxon>
        <taxon>Postciliodesmatophora</taxon>
        <taxon>Heterotrichea</taxon>
        <taxon>Heterotrichida</taxon>
        <taxon>Blepharismidae</taxon>
        <taxon>Blepharisma</taxon>
    </lineage>
</organism>
<gene>
    <name evidence="2" type="ORF">BSTOLATCC_MIC9348</name>
</gene>
<sequence>MRLPSLSRSLRHSILPKAYQEAQNHPVIYSIRPQILIPAGTPKFTKRPSKKKKSPIFVPEKPLNIRPSTPDYFYNKVFPKPKEYLNYKPLISTSHNSRHSLSPKKVHEPAYYCEIQPPKSQSKIIISKNHKLNQTMIEFPVSQQSSNEFERVLKKSARITAFFNKKAPVKPSEEMLKNLNQTDSDKNMRNIQEVQSSLEISDDEIDDNLRPRSLSMFSKPKRRKSLRKSSSPLRNNGLRLKLTLNKDLSQ</sequence>
<dbReference type="EMBL" id="CAJZBQ010000011">
    <property type="protein sequence ID" value="CAG9313533.1"/>
    <property type="molecule type" value="Genomic_DNA"/>
</dbReference>
<proteinExistence type="predicted"/>